<dbReference type="InterPro" id="IPR000160">
    <property type="entry name" value="GGDEF_dom"/>
</dbReference>
<feature type="transmembrane region" description="Helical" evidence="3">
    <location>
        <begin position="180"/>
        <end position="201"/>
    </location>
</feature>
<dbReference type="NCBIfam" id="TIGR00254">
    <property type="entry name" value="GGDEF"/>
    <property type="match status" value="1"/>
</dbReference>
<dbReference type="Pfam" id="PF07695">
    <property type="entry name" value="7TMR-DISM_7TM"/>
    <property type="match status" value="1"/>
</dbReference>
<dbReference type="PANTHER" id="PTHR45138:SF9">
    <property type="entry name" value="DIGUANYLATE CYCLASE DGCM-RELATED"/>
    <property type="match status" value="1"/>
</dbReference>
<dbReference type="RefSeq" id="WP_265728235.1">
    <property type="nucleotide sequence ID" value="NZ_AP027271.1"/>
</dbReference>
<evidence type="ECO:0000313" key="5">
    <source>
        <dbReference type="EMBL" id="BDX01442.1"/>
    </source>
</evidence>
<dbReference type="Proteomes" id="UP001307608">
    <property type="component" value="Chromosome"/>
</dbReference>
<dbReference type="SMART" id="SM00267">
    <property type="entry name" value="GGDEF"/>
    <property type="match status" value="1"/>
</dbReference>
<dbReference type="EMBL" id="AP027271">
    <property type="protein sequence ID" value="BDX01442.1"/>
    <property type="molecule type" value="Genomic_DNA"/>
</dbReference>
<feature type="domain" description="GGDEF" evidence="4">
    <location>
        <begin position="422"/>
        <end position="553"/>
    </location>
</feature>
<evidence type="ECO:0000259" key="4">
    <source>
        <dbReference type="PROSITE" id="PS50887"/>
    </source>
</evidence>
<name>A0ABN6WHX8_9GAMM</name>
<dbReference type="PROSITE" id="PS50887">
    <property type="entry name" value="GGDEF"/>
    <property type="match status" value="1"/>
</dbReference>
<gene>
    <name evidence="5" type="ORF">MACH16_01900</name>
</gene>
<dbReference type="InterPro" id="IPR043128">
    <property type="entry name" value="Rev_trsase/Diguanyl_cyclase"/>
</dbReference>
<dbReference type="CDD" id="cd01949">
    <property type="entry name" value="GGDEF"/>
    <property type="match status" value="1"/>
</dbReference>
<sequence length="553" mass="61242">MALLAVVFRWCFIAFLSAGAWGVHAQMPLQLSNQSVKLTDAGLWYRLSNVSSDFASDWTPSLDQAELMTGSILGRSGRFVASIPLTNQEARTWFVIPNTNFMDQGVAYWQPDQGVAKKIADFSQQRGQSIPSLLHAQTFPLNLPANASGRLWIVISAQHYPTPVPLSFDTQSEFYHYKSVINAVTISAVVVMLTLAIIALVISLRVRLGLPFWCAGYVGLHGVGWAVASGLVNDLVPSIPVNLTYGGMYIFPFAIACAAMFSKGLFSPLLSERKLGKALQYFATASFVLGVILAFVPFQTTFYVSHIIAMVWVPLSLYIGITMLSKQDFRAKYYLVGNLLYSMSLMYYVASHGNVFAHLLYPELVVLAALALDCICIMLSLSEWLQLKQREYLKVMFEARIDPLTQVGNRFALNEALESVGKDYCMVFIDFDGVKQINDGQGHKAGDQFLMDAADLMRRHAPAADQVFRSGGDEFVWLIGGDDVSNDTLASELEQRILDTEVALRKHWPTAGISYGIAHKHTGKSPIDCLATADKRMYQHKASKRKPSLNDSL</sequence>
<reference evidence="5 6" key="1">
    <citation type="submission" date="2023-01" db="EMBL/GenBank/DDBJ databases">
        <title>Complete genome sequence of Marinomonas pontica strain 200518_36.</title>
        <authorList>
            <person name="Ueki S."/>
            <person name="Gajardo G."/>
            <person name="Maruyama F."/>
        </authorList>
    </citation>
    <scope>NUCLEOTIDE SEQUENCE [LARGE SCALE GENOMIC DNA]</scope>
    <source>
        <strain evidence="5 6">200518_36</strain>
    </source>
</reference>
<keyword evidence="3" id="KW-0812">Transmembrane</keyword>
<organism evidence="5 6">
    <name type="scientific">Marinomonas pontica</name>
    <dbReference type="NCBI Taxonomy" id="264739"/>
    <lineage>
        <taxon>Bacteria</taxon>
        <taxon>Pseudomonadati</taxon>
        <taxon>Pseudomonadota</taxon>
        <taxon>Gammaproteobacteria</taxon>
        <taxon>Oceanospirillales</taxon>
        <taxon>Oceanospirillaceae</taxon>
        <taxon>Marinomonas</taxon>
    </lineage>
</organism>
<proteinExistence type="predicted"/>
<protein>
    <recommendedName>
        <fullName evidence="1">diguanylate cyclase</fullName>
        <ecNumber evidence="1">2.7.7.65</ecNumber>
    </recommendedName>
</protein>
<feature type="transmembrane region" description="Helical" evidence="3">
    <location>
        <begin position="278"/>
        <end position="296"/>
    </location>
</feature>
<feature type="transmembrane region" description="Helical" evidence="3">
    <location>
        <begin position="356"/>
        <end position="381"/>
    </location>
</feature>
<dbReference type="Gene3D" id="3.30.70.270">
    <property type="match status" value="1"/>
</dbReference>
<dbReference type="InterPro" id="IPR050469">
    <property type="entry name" value="Diguanylate_Cyclase"/>
</dbReference>
<evidence type="ECO:0000256" key="2">
    <source>
        <dbReference type="ARBA" id="ARBA00034247"/>
    </source>
</evidence>
<keyword evidence="6" id="KW-1185">Reference proteome</keyword>
<dbReference type="Pfam" id="PF00990">
    <property type="entry name" value="GGDEF"/>
    <property type="match status" value="1"/>
</dbReference>
<accession>A0ABN6WHX8</accession>
<keyword evidence="3" id="KW-1133">Transmembrane helix</keyword>
<feature type="transmembrane region" description="Helical" evidence="3">
    <location>
        <begin position="208"/>
        <end position="228"/>
    </location>
</feature>
<dbReference type="InterPro" id="IPR029787">
    <property type="entry name" value="Nucleotide_cyclase"/>
</dbReference>
<dbReference type="InterPro" id="IPR011623">
    <property type="entry name" value="7TMR_DISM_rcpt_extracell_dom1"/>
</dbReference>
<feature type="transmembrane region" description="Helical" evidence="3">
    <location>
        <begin position="248"/>
        <end position="266"/>
    </location>
</feature>
<comment type="catalytic activity">
    <reaction evidence="2">
        <text>2 GTP = 3',3'-c-di-GMP + 2 diphosphate</text>
        <dbReference type="Rhea" id="RHEA:24898"/>
        <dbReference type="ChEBI" id="CHEBI:33019"/>
        <dbReference type="ChEBI" id="CHEBI:37565"/>
        <dbReference type="ChEBI" id="CHEBI:58805"/>
        <dbReference type="EC" id="2.7.7.65"/>
    </reaction>
</comment>
<evidence type="ECO:0000256" key="3">
    <source>
        <dbReference type="SAM" id="Phobius"/>
    </source>
</evidence>
<evidence type="ECO:0000256" key="1">
    <source>
        <dbReference type="ARBA" id="ARBA00012528"/>
    </source>
</evidence>
<dbReference type="EC" id="2.7.7.65" evidence="1"/>
<feature type="transmembrane region" description="Helical" evidence="3">
    <location>
        <begin position="302"/>
        <end position="321"/>
    </location>
</feature>
<feature type="transmembrane region" description="Helical" evidence="3">
    <location>
        <begin position="333"/>
        <end position="350"/>
    </location>
</feature>
<keyword evidence="3" id="KW-0472">Membrane</keyword>
<dbReference type="SUPFAM" id="SSF55073">
    <property type="entry name" value="Nucleotide cyclase"/>
    <property type="match status" value="1"/>
</dbReference>
<evidence type="ECO:0000313" key="6">
    <source>
        <dbReference type="Proteomes" id="UP001307608"/>
    </source>
</evidence>
<dbReference type="PANTHER" id="PTHR45138">
    <property type="entry name" value="REGULATORY COMPONENTS OF SENSORY TRANSDUCTION SYSTEM"/>
    <property type="match status" value="1"/>
</dbReference>